<evidence type="ECO:0000313" key="9">
    <source>
        <dbReference type="EMBL" id="GFR40573.1"/>
    </source>
</evidence>
<proteinExistence type="predicted"/>
<dbReference type="AlphaFoldDB" id="A0AAD3DFC8"/>
<dbReference type="GO" id="GO:0000166">
    <property type="term" value="F:nucleotide binding"/>
    <property type="evidence" value="ECO:0007669"/>
    <property type="project" value="InterPro"/>
</dbReference>
<dbReference type="GO" id="GO:0003887">
    <property type="term" value="F:DNA-directed DNA polymerase activity"/>
    <property type="evidence" value="ECO:0007669"/>
    <property type="project" value="UniProtKB-KW"/>
</dbReference>
<evidence type="ECO:0000313" key="10">
    <source>
        <dbReference type="Proteomes" id="UP001054857"/>
    </source>
</evidence>
<dbReference type="EC" id="2.7.7.7" evidence="1"/>
<evidence type="ECO:0000259" key="8">
    <source>
        <dbReference type="Pfam" id="PF00136"/>
    </source>
</evidence>
<dbReference type="SUPFAM" id="SSF56672">
    <property type="entry name" value="DNA/RNA polymerases"/>
    <property type="match status" value="1"/>
</dbReference>
<dbReference type="GO" id="GO:0043625">
    <property type="term" value="C:delta DNA polymerase complex"/>
    <property type="evidence" value="ECO:0007669"/>
    <property type="project" value="TreeGrafter"/>
</dbReference>
<comment type="catalytic activity">
    <reaction evidence="6">
        <text>DNA(n) + a 2'-deoxyribonucleoside 5'-triphosphate = DNA(n+1) + diphosphate</text>
        <dbReference type="Rhea" id="RHEA:22508"/>
        <dbReference type="Rhea" id="RHEA-COMP:17339"/>
        <dbReference type="Rhea" id="RHEA-COMP:17340"/>
        <dbReference type="ChEBI" id="CHEBI:33019"/>
        <dbReference type="ChEBI" id="CHEBI:61560"/>
        <dbReference type="ChEBI" id="CHEBI:173112"/>
        <dbReference type="EC" id="2.7.7.7"/>
    </reaction>
</comment>
<organism evidence="9 10">
    <name type="scientific">Astrephomene gubernaculifera</name>
    <dbReference type="NCBI Taxonomy" id="47775"/>
    <lineage>
        <taxon>Eukaryota</taxon>
        <taxon>Viridiplantae</taxon>
        <taxon>Chlorophyta</taxon>
        <taxon>core chlorophytes</taxon>
        <taxon>Chlorophyceae</taxon>
        <taxon>CS clade</taxon>
        <taxon>Chlamydomonadales</taxon>
        <taxon>Astrephomenaceae</taxon>
        <taxon>Astrephomene</taxon>
    </lineage>
</organism>
<dbReference type="PANTHER" id="PTHR10322">
    <property type="entry name" value="DNA POLYMERASE CATALYTIC SUBUNIT"/>
    <property type="match status" value="1"/>
</dbReference>
<feature type="region of interest" description="Disordered" evidence="7">
    <location>
        <begin position="1"/>
        <end position="27"/>
    </location>
</feature>
<evidence type="ECO:0000256" key="7">
    <source>
        <dbReference type="SAM" id="MobiDB-lite"/>
    </source>
</evidence>
<dbReference type="EMBL" id="BMAR01000001">
    <property type="protein sequence ID" value="GFR40573.1"/>
    <property type="molecule type" value="Genomic_DNA"/>
</dbReference>
<evidence type="ECO:0000256" key="5">
    <source>
        <dbReference type="ARBA" id="ARBA00023125"/>
    </source>
</evidence>
<dbReference type="InterPro" id="IPR006134">
    <property type="entry name" value="DNA-dir_DNA_pol_B_multi_dom"/>
</dbReference>
<dbReference type="GO" id="GO:0045004">
    <property type="term" value="P:DNA replication proofreading"/>
    <property type="evidence" value="ECO:0007669"/>
    <property type="project" value="TreeGrafter"/>
</dbReference>
<reference evidence="9 10" key="1">
    <citation type="journal article" date="2021" name="Sci. Rep.">
        <title>Genome sequencing of the multicellular alga Astrephomene provides insights into convergent evolution of germ-soma differentiation.</title>
        <authorList>
            <person name="Yamashita S."/>
            <person name="Yamamoto K."/>
            <person name="Matsuzaki R."/>
            <person name="Suzuki S."/>
            <person name="Yamaguchi H."/>
            <person name="Hirooka S."/>
            <person name="Minakuchi Y."/>
            <person name="Miyagishima S."/>
            <person name="Kawachi M."/>
            <person name="Toyoda A."/>
            <person name="Nozaki H."/>
        </authorList>
    </citation>
    <scope>NUCLEOTIDE SEQUENCE [LARGE SCALE GENOMIC DNA]</scope>
    <source>
        <strain evidence="9 10">NIES-4017</strain>
    </source>
</reference>
<evidence type="ECO:0000256" key="3">
    <source>
        <dbReference type="ARBA" id="ARBA00022695"/>
    </source>
</evidence>
<gene>
    <name evidence="9" type="ORF">Agub_g1152</name>
</gene>
<dbReference type="InterPro" id="IPR012337">
    <property type="entry name" value="RNaseH-like_sf"/>
</dbReference>
<keyword evidence="4" id="KW-0239">DNA-directed DNA polymerase</keyword>
<feature type="compositionally biased region" description="Low complexity" evidence="7">
    <location>
        <begin position="1"/>
        <end position="18"/>
    </location>
</feature>
<evidence type="ECO:0000256" key="4">
    <source>
        <dbReference type="ARBA" id="ARBA00022932"/>
    </source>
</evidence>
<keyword evidence="10" id="KW-1185">Reference proteome</keyword>
<feature type="non-terminal residue" evidence="9">
    <location>
        <position position="349"/>
    </location>
</feature>
<dbReference type="InterPro" id="IPR036397">
    <property type="entry name" value="RNaseH_sf"/>
</dbReference>
<keyword evidence="3" id="KW-0548">Nucleotidyltransferase</keyword>
<keyword evidence="2" id="KW-0808">Transferase</keyword>
<dbReference type="GO" id="GO:0006297">
    <property type="term" value="P:nucleotide-excision repair, DNA gap filling"/>
    <property type="evidence" value="ECO:0007669"/>
    <property type="project" value="TreeGrafter"/>
</dbReference>
<protein>
    <recommendedName>
        <fullName evidence="1">DNA-directed DNA polymerase</fullName>
        <ecNumber evidence="1">2.7.7.7</ecNumber>
    </recommendedName>
</protein>
<accession>A0AAD3DFC8</accession>
<dbReference type="GO" id="GO:0008296">
    <property type="term" value="F:3'-5'-DNA exonuclease activity"/>
    <property type="evidence" value="ECO:0007669"/>
    <property type="project" value="TreeGrafter"/>
</dbReference>
<name>A0AAD3DFC8_9CHLO</name>
<dbReference type="GO" id="GO:0006287">
    <property type="term" value="P:base-excision repair, gap-filling"/>
    <property type="evidence" value="ECO:0007669"/>
    <property type="project" value="TreeGrafter"/>
</dbReference>
<dbReference type="SUPFAM" id="SSF53098">
    <property type="entry name" value="Ribonuclease H-like"/>
    <property type="match status" value="1"/>
</dbReference>
<dbReference type="Gene3D" id="3.30.420.10">
    <property type="entry name" value="Ribonuclease H-like superfamily/Ribonuclease H"/>
    <property type="match status" value="1"/>
</dbReference>
<comment type="caution">
    <text evidence="9">The sequence shown here is derived from an EMBL/GenBank/DDBJ whole genome shotgun (WGS) entry which is preliminary data.</text>
</comment>
<dbReference type="InterPro" id="IPR050240">
    <property type="entry name" value="DNA_pol_type-B"/>
</dbReference>
<dbReference type="InterPro" id="IPR043502">
    <property type="entry name" value="DNA/RNA_pol_sf"/>
</dbReference>
<dbReference type="Pfam" id="PF00136">
    <property type="entry name" value="DNA_pol_B"/>
    <property type="match status" value="1"/>
</dbReference>
<keyword evidence="5" id="KW-0238">DNA-binding</keyword>
<evidence type="ECO:0000256" key="1">
    <source>
        <dbReference type="ARBA" id="ARBA00012417"/>
    </source>
</evidence>
<dbReference type="Proteomes" id="UP001054857">
    <property type="component" value="Unassembled WGS sequence"/>
</dbReference>
<feature type="domain" description="DNA-directed DNA polymerase family B multifunctional" evidence="8">
    <location>
        <begin position="208"/>
        <end position="345"/>
    </location>
</feature>
<dbReference type="GO" id="GO:0003677">
    <property type="term" value="F:DNA binding"/>
    <property type="evidence" value="ECO:0007669"/>
    <property type="project" value="UniProtKB-KW"/>
</dbReference>
<dbReference type="InterPro" id="IPR023211">
    <property type="entry name" value="DNA_pol_palm_dom_sf"/>
</dbReference>
<sequence length="349" mass="36981">RLGPATTAAAAATGSSSSGPGGGGGAAAASAAGAAPMTVKSVVMYSAAWVRSQSRMASTSNQETFRADIKGRVVLDVLRQVLTGQSLATFTLVDCCQSLLGRTLEVIGPFHLARLWAEAQGRLPLSAGTTTAAVTVAATTITPTSSAAGGQQQQQQQQQQQHDAAASAAARIASYILRRVDVVVRLTNRLATLPEALEMARVTGLTLPQVMYNAQMIRTWSLLHRNAHRQNYIIGGRQEAGNLIESPFLMHPIENRTAGLYRTPVATLDFASLYPSLYRAHNLCYSTLVHPDDVTLVGRERCGFTPTGHAFVRQEVRQGILPTILAALMTARTATRAALKYATAATANA</sequence>
<evidence type="ECO:0000256" key="2">
    <source>
        <dbReference type="ARBA" id="ARBA00022679"/>
    </source>
</evidence>
<dbReference type="PANTHER" id="PTHR10322:SF35">
    <property type="entry name" value="DNA-DIRECTED DNA POLYMERASE"/>
    <property type="match status" value="1"/>
</dbReference>
<dbReference type="Gene3D" id="3.90.1600.10">
    <property type="entry name" value="Palm domain of DNA polymerase"/>
    <property type="match status" value="1"/>
</dbReference>
<evidence type="ECO:0000256" key="6">
    <source>
        <dbReference type="ARBA" id="ARBA00049244"/>
    </source>
</evidence>
<feature type="non-terminal residue" evidence="9">
    <location>
        <position position="1"/>
    </location>
</feature>